<gene>
    <name evidence="2" type="ORF">V1633_01655</name>
</gene>
<keyword evidence="2" id="KW-0012">Acyltransferase</keyword>
<dbReference type="InterPro" id="IPR016181">
    <property type="entry name" value="Acyl_CoA_acyltransferase"/>
</dbReference>
<dbReference type="GO" id="GO:0016746">
    <property type="term" value="F:acyltransferase activity"/>
    <property type="evidence" value="ECO:0007669"/>
    <property type="project" value="UniProtKB-KW"/>
</dbReference>
<feature type="domain" description="N-acetyltransferase" evidence="1">
    <location>
        <begin position="1"/>
        <end position="199"/>
    </location>
</feature>
<evidence type="ECO:0000313" key="2">
    <source>
        <dbReference type="EMBL" id="MEE6257193.1"/>
    </source>
</evidence>
<sequence length="199" mass="22033">MHIRPYQPGDRDAVHDICIRTADAGQDASGSYADPGVLPNIFAHPYAELEPELAFVVDDNGRAVGYVLGTADTTTFVRRFRAEWLPRVGDRYPAPEGEPGSPDEVMAYLLHTPERMILPDLVDYPAHLHIDLLPDHQRAGWGRKLIGTFTEALRRAGVPGVHLGMISENRAARAFYDRLGFHVIDVADPGPLTYLGLRL</sequence>
<proteinExistence type="predicted"/>
<dbReference type="RefSeq" id="WP_331212275.1">
    <property type="nucleotide sequence ID" value="NZ_JAZGQK010000001.1"/>
</dbReference>
<organism evidence="2 3">
    <name type="scientific">Plantactinospora sonchi</name>
    <dbReference type="NCBI Taxonomy" id="1544735"/>
    <lineage>
        <taxon>Bacteria</taxon>
        <taxon>Bacillati</taxon>
        <taxon>Actinomycetota</taxon>
        <taxon>Actinomycetes</taxon>
        <taxon>Micromonosporales</taxon>
        <taxon>Micromonosporaceae</taxon>
        <taxon>Plantactinospora</taxon>
    </lineage>
</organism>
<evidence type="ECO:0000313" key="3">
    <source>
        <dbReference type="Proteomes" id="UP001332243"/>
    </source>
</evidence>
<keyword evidence="3" id="KW-1185">Reference proteome</keyword>
<reference evidence="2 3" key="1">
    <citation type="submission" date="2024-01" db="EMBL/GenBank/DDBJ databases">
        <title>Genome insights into Plantactinospora sonchi sp. nov.</title>
        <authorList>
            <person name="Wang L."/>
        </authorList>
    </citation>
    <scope>NUCLEOTIDE SEQUENCE [LARGE SCALE GENOMIC DNA]</scope>
    <source>
        <strain evidence="2 3">NEAU-QY2</strain>
    </source>
</reference>
<dbReference type="InterPro" id="IPR000182">
    <property type="entry name" value="GNAT_dom"/>
</dbReference>
<keyword evidence="2" id="KW-0808">Transferase</keyword>
<dbReference type="Proteomes" id="UP001332243">
    <property type="component" value="Unassembled WGS sequence"/>
</dbReference>
<dbReference type="PROSITE" id="PS51186">
    <property type="entry name" value="GNAT"/>
    <property type="match status" value="1"/>
</dbReference>
<accession>A0ABU7RL35</accession>
<dbReference type="EC" id="2.3.1.-" evidence="2"/>
<protein>
    <submittedName>
        <fullName evidence="2">GNAT family N-acetyltransferase</fullName>
        <ecNumber evidence="2">2.3.1.-</ecNumber>
    </submittedName>
</protein>
<comment type="caution">
    <text evidence="2">The sequence shown here is derived from an EMBL/GenBank/DDBJ whole genome shotgun (WGS) entry which is preliminary data.</text>
</comment>
<dbReference type="EMBL" id="JAZGQK010000001">
    <property type="protein sequence ID" value="MEE6257193.1"/>
    <property type="molecule type" value="Genomic_DNA"/>
</dbReference>
<dbReference type="Pfam" id="PF13508">
    <property type="entry name" value="Acetyltransf_7"/>
    <property type="match status" value="1"/>
</dbReference>
<name>A0ABU7RL35_9ACTN</name>
<evidence type="ECO:0000259" key="1">
    <source>
        <dbReference type="PROSITE" id="PS51186"/>
    </source>
</evidence>
<dbReference type="Gene3D" id="3.40.630.30">
    <property type="match status" value="1"/>
</dbReference>
<dbReference type="PANTHER" id="PTHR13170:SF16">
    <property type="entry name" value="PROTEIN O-GLCNACASE"/>
    <property type="match status" value="1"/>
</dbReference>
<dbReference type="SUPFAM" id="SSF55729">
    <property type="entry name" value="Acyl-CoA N-acyltransferases (Nat)"/>
    <property type="match status" value="1"/>
</dbReference>
<dbReference type="InterPro" id="IPR051822">
    <property type="entry name" value="Glycosyl_Hydrolase_84"/>
</dbReference>
<dbReference type="PANTHER" id="PTHR13170">
    <property type="entry name" value="O-GLCNACASE"/>
    <property type="match status" value="1"/>
</dbReference>